<dbReference type="CDD" id="cd02042">
    <property type="entry name" value="ParAB_family"/>
    <property type="match status" value="1"/>
</dbReference>
<dbReference type="GO" id="GO:0051782">
    <property type="term" value="P:negative regulation of cell division"/>
    <property type="evidence" value="ECO:0007669"/>
    <property type="project" value="TreeGrafter"/>
</dbReference>
<dbReference type="NCBIfam" id="TIGR03371">
    <property type="entry name" value="cellulose_yhjQ"/>
    <property type="match status" value="1"/>
</dbReference>
<accession>A0A0J6JAQ7</accession>
<dbReference type="EMBL" id="FNUD01000002">
    <property type="protein sequence ID" value="SEE87668.1"/>
    <property type="molecule type" value="Genomic_DNA"/>
</dbReference>
<dbReference type="Gene3D" id="3.40.50.300">
    <property type="entry name" value="P-loop containing nucleotide triphosphate hydrolases"/>
    <property type="match status" value="1"/>
</dbReference>
<dbReference type="PANTHER" id="PTHR43384:SF6">
    <property type="entry name" value="SEPTUM SITE-DETERMINING PROTEIN MIND HOMOLOG, CHLOROPLASTIC"/>
    <property type="match status" value="1"/>
</dbReference>
<proteinExistence type="predicted"/>
<dbReference type="SUPFAM" id="SSF52540">
    <property type="entry name" value="P-loop containing nucleoside triphosphate hydrolases"/>
    <property type="match status" value="1"/>
</dbReference>
<dbReference type="Pfam" id="PF06564">
    <property type="entry name" value="CBP_BcsQ"/>
    <property type="match status" value="1"/>
</dbReference>
<evidence type="ECO:0000313" key="3">
    <source>
        <dbReference type="EMBL" id="SEE87668.1"/>
    </source>
</evidence>
<dbReference type="PATRIC" id="fig|882211.3.peg.480"/>
<dbReference type="RefSeq" id="WP_048358408.1">
    <property type="nucleotide sequence ID" value="NZ_FNUD01000002.1"/>
</dbReference>
<keyword evidence="1" id="KW-0547">Nucleotide-binding</keyword>
<dbReference type="GO" id="GO:0005524">
    <property type="term" value="F:ATP binding"/>
    <property type="evidence" value="ECO:0007669"/>
    <property type="project" value="UniProtKB-KW"/>
</dbReference>
<dbReference type="GO" id="GO:0016887">
    <property type="term" value="F:ATP hydrolysis activity"/>
    <property type="evidence" value="ECO:0007669"/>
    <property type="project" value="TreeGrafter"/>
</dbReference>
<dbReference type="GO" id="GO:0009898">
    <property type="term" value="C:cytoplasmic side of plasma membrane"/>
    <property type="evidence" value="ECO:0007669"/>
    <property type="project" value="TreeGrafter"/>
</dbReference>
<organism evidence="3 4">
    <name type="scientific">Pseudomonas deceptionensis</name>
    <dbReference type="NCBI Taxonomy" id="882211"/>
    <lineage>
        <taxon>Bacteria</taxon>
        <taxon>Pseudomonadati</taxon>
        <taxon>Pseudomonadota</taxon>
        <taxon>Gammaproteobacteria</taxon>
        <taxon>Pseudomonadales</taxon>
        <taxon>Pseudomonadaceae</taxon>
        <taxon>Pseudomonas</taxon>
    </lineage>
</organism>
<evidence type="ECO:0000313" key="4">
    <source>
        <dbReference type="Proteomes" id="UP000183613"/>
    </source>
</evidence>
<reference evidence="3" key="1">
    <citation type="submission" date="2016-10" db="EMBL/GenBank/DDBJ databases">
        <authorList>
            <person name="Varghese N."/>
            <person name="Submissions S."/>
        </authorList>
    </citation>
    <scope>NUCLEOTIDE SEQUENCE [LARGE SCALE GENOMIC DNA]</scope>
    <source>
        <strain evidence="3">LMG 25555</strain>
    </source>
</reference>
<comment type="caution">
    <text evidence="3">The sequence shown here is derived from an EMBL/GenBank/DDBJ whole genome shotgun (WGS) entry which is preliminary data.</text>
</comment>
<dbReference type="GO" id="GO:0005829">
    <property type="term" value="C:cytosol"/>
    <property type="evidence" value="ECO:0007669"/>
    <property type="project" value="TreeGrafter"/>
</dbReference>
<dbReference type="InterPro" id="IPR027417">
    <property type="entry name" value="P-loop_NTPase"/>
</dbReference>
<dbReference type="PANTHER" id="PTHR43384">
    <property type="entry name" value="SEPTUM SITE-DETERMINING PROTEIN MIND HOMOLOG, CHLOROPLASTIC-RELATED"/>
    <property type="match status" value="1"/>
</dbReference>
<dbReference type="InterPro" id="IPR017746">
    <property type="entry name" value="Cellulose_synthase_operon_BcsQ"/>
</dbReference>
<keyword evidence="4" id="KW-1185">Reference proteome</keyword>
<dbReference type="Proteomes" id="UP000183613">
    <property type="component" value="Unassembled WGS sequence"/>
</dbReference>
<dbReference type="OrthoDB" id="5288747at2"/>
<name>A0A0J6JAQ7_PSEDM</name>
<keyword evidence="2" id="KW-0067">ATP-binding</keyword>
<gene>
    <name evidence="3" type="ORF">SAMN04489800_2582</name>
</gene>
<sequence length="403" mass="42510">MNRTDDISNLFSRFGASSASYHEFESQFDYQGTALSLEKTSVVVEPALLTEIVAQRAAPVLLEPQVAGVPVRAAALSVVSAVAPAASPVVPAVEPHRPPIQAPLMTATDVATPLRNLLAEVVLARQAQTQALHAQAQPRAPKCKAHIVALVSPKGGVGKTTLGAGLASSLRMDGGTTLAIDLDPQNALQYHLGIEHGVTGLGSASETETLWNDRLQQGFAGAQLLPHGVLSDEEHDALQSAMGVDRHWLAWQLDRMGLGENDVVILDTPTGRSAYLEQALDVADQVIVVTTADAASFIALDQMDRLLGATDARPASSVCSYVVNQFDADREFSRDMLEVLKRRLGGQLLGVIALDNTLGEALAYGHDPLASPGSSVACQDVLLLSEQLKARLMSASSAKISAP</sequence>
<dbReference type="InterPro" id="IPR050625">
    <property type="entry name" value="ParA/MinD_ATPase"/>
</dbReference>
<dbReference type="AlphaFoldDB" id="A0A0J6JAQ7"/>
<evidence type="ECO:0000256" key="1">
    <source>
        <dbReference type="ARBA" id="ARBA00022741"/>
    </source>
</evidence>
<protein>
    <submittedName>
        <fullName evidence="3">Cellulose synthase operon protein YhjQ</fullName>
    </submittedName>
</protein>
<evidence type="ECO:0000256" key="2">
    <source>
        <dbReference type="ARBA" id="ARBA00022840"/>
    </source>
</evidence>